<dbReference type="InterPro" id="IPR014001">
    <property type="entry name" value="Helicase_ATP-bd"/>
</dbReference>
<dbReference type="Gene3D" id="3.40.50.300">
    <property type="entry name" value="P-loop containing nucleotide triphosphate hydrolases"/>
    <property type="match status" value="2"/>
</dbReference>
<dbReference type="Pfam" id="PF00270">
    <property type="entry name" value="DEAD"/>
    <property type="match status" value="1"/>
</dbReference>
<comment type="catalytic activity">
    <reaction evidence="4">
        <text>Couples ATP hydrolysis with the unwinding of duplex DNA by translocating in the 3'-5' direction.</text>
        <dbReference type="EC" id="5.6.2.4"/>
    </reaction>
</comment>
<evidence type="ECO:0000256" key="2">
    <source>
        <dbReference type="ARBA" id="ARBA00022741"/>
    </source>
</evidence>
<organism evidence="9 10">
    <name type="scientific">Mycena maculata</name>
    <dbReference type="NCBI Taxonomy" id="230809"/>
    <lineage>
        <taxon>Eukaryota</taxon>
        <taxon>Fungi</taxon>
        <taxon>Dikarya</taxon>
        <taxon>Basidiomycota</taxon>
        <taxon>Agaricomycotina</taxon>
        <taxon>Agaricomycetes</taxon>
        <taxon>Agaricomycetidae</taxon>
        <taxon>Agaricales</taxon>
        <taxon>Marasmiineae</taxon>
        <taxon>Mycenaceae</taxon>
        <taxon>Mycena</taxon>
    </lineage>
</organism>
<comment type="similarity">
    <text evidence="1">Belongs to the helicase family. RecQ subfamily.</text>
</comment>
<dbReference type="EC" id="5.6.2.4" evidence="5"/>
<evidence type="ECO:0000256" key="6">
    <source>
        <dbReference type="SAM" id="MobiDB-lite"/>
    </source>
</evidence>
<dbReference type="GO" id="GO:0016787">
    <property type="term" value="F:hydrolase activity"/>
    <property type="evidence" value="ECO:0007669"/>
    <property type="project" value="UniProtKB-KW"/>
</dbReference>
<evidence type="ECO:0000256" key="1">
    <source>
        <dbReference type="ARBA" id="ARBA00005446"/>
    </source>
</evidence>
<feature type="domain" description="Helicase ATP-binding" evidence="7">
    <location>
        <begin position="74"/>
        <end position="251"/>
    </location>
</feature>
<dbReference type="GO" id="GO:0005694">
    <property type="term" value="C:chromosome"/>
    <property type="evidence" value="ECO:0007669"/>
    <property type="project" value="TreeGrafter"/>
</dbReference>
<dbReference type="EMBL" id="JARJLG010000213">
    <property type="protein sequence ID" value="KAJ7727280.1"/>
    <property type="molecule type" value="Genomic_DNA"/>
</dbReference>
<dbReference type="Pfam" id="PF00271">
    <property type="entry name" value="Helicase_C"/>
    <property type="match status" value="1"/>
</dbReference>
<reference evidence="9" key="1">
    <citation type="submission" date="2023-03" db="EMBL/GenBank/DDBJ databases">
        <title>Massive genome expansion in bonnet fungi (Mycena s.s.) driven by repeated elements and novel gene families across ecological guilds.</title>
        <authorList>
            <consortium name="Lawrence Berkeley National Laboratory"/>
            <person name="Harder C.B."/>
            <person name="Miyauchi S."/>
            <person name="Viragh M."/>
            <person name="Kuo A."/>
            <person name="Thoen E."/>
            <person name="Andreopoulos B."/>
            <person name="Lu D."/>
            <person name="Skrede I."/>
            <person name="Drula E."/>
            <person name="Henrissat B."/>
            <person name="Morin E."/>
            <person name="Kohler A."/>
            <person name="Barry K."/>
            <person name="LaButti K."/>
            <person name="Morin E."/>
            <person name="Salamov A."/>
            <person name="Lipzen A."/>
            <person name="Mereny Z."/>
            <person name="Hegedus B."/>
            <person name="Baldrian P."/>
            <person name="Stursova M."/>
            <person name="Weitz H."/>
            <person name="Taylor A."/>
            <person name="Grigoriev I.V."/>
            <person name="Nagy L.G."/>
            <person name="Martin F."/>
            <person name="Kauserud H."/>
        </authorList>
    </citation>
    <scope>NUCLEOTIDE SEQUENCE</scope>
    <source>
        <strain evidence="9">CBHHK188m</strain>
    </source>
</reference>
<evidence type="ECO:0000256" key="3">
    <source>
        <dbReference type="ARBA" id="ARBA00022840"/>
    </source>
</evidence>
<dbReference type="PROSITE" id="PS51192">
    <property type="entry name" value="HELICASE_ATP_BIND_1"/>
    <property type="match status" value="1"/>
</dbReference>
<dbReference type="AlphaFoldDB" id="A0AAD7MQB5"/>
<feature type="domain" description="Helicase C-terminal" evidence="8">
    <location>
        <begin position="280"/>
        <end position="432"/>
    </location>
</feature>
<keyword evidence="3" id="KW-0067">ATP-binding</keyword>
<dbReference type="GO" id="GO:0009378">
    <property type="term" value="F:four-way junction helicase activity"/>
    <property type="evidence" value="ECO:0007669"/>
    <property type="project" value="TreeGrafter"/>
</dbReference>
<dbReference type="GO" id="GO:0003676">
    <property type="term" value="F:nucleic acid binding"/>
    <property type="evidence" value="ECO:0007669"/>
    <property type="project" value="InterPro"/>
</dbReference>
<dbReference type="SMART" id="SM00487">
    <property type="entry name" value="DEXDc"/>
    <property type="match status" value="1"/>
</dbReference>
<dbReference type="SMART" id="SM00490">
    <property type="entry name" value="HELICc"/>
    <property type="match status" value="1"/>
</dbReference>
<keyword evidence="2" id="KW-0547">Nucleotide-binding</keyword>
<dbReference type="InterPro" id="IPR001650">
    <property type="entry name" value="Helicase_C-like"/>
</dbReference>
<protein>
    <recommendedName>
        <fullName evidence="5">DNA 3'-5' helicase</fullName>
        <ecNumber evidence="5">5.6.2.4</ecNumber>
    </recommendedName>
</protein>
<comment type="caution">
    <text evidence="9">The sequence shown here is derived from an EMBL/GenBank/DDBJ whole genome shotgun (WGS) entry which is preliminary data.</text>
</comment>
<dbReference type="PANTHER" id="PTHR13710:SF154">
    <property type="entry name" value="RECQ HELICASE, PUTATIVE (AFU_ORTHOLOGUE AFUA_6G14720)-RELATED"/>
    <property type="match status" value="1"/>
</dbReference>
<proteinExistence type="inferred from homology"/>
<keyword evidence="9" id="KW-0378">Hydrolase</keyword>
<dbReference type="GO" id="GO:0005524">
    <property type="term" value="F:ATP binding"/>
    <property type="evidence" value="ECO:0007669"/>
    <property type="project" value="UniProtKB-KW"/>
</dbReference>
<evidence type="ECO:0000313" key="9">
    <source>
        <dbReference type="EMBL" id="KAJ7727280.1"/>
    </source>
</evidence>
<dbReference type="PANTHER" id="PTHR13710">
    <property type="entry name" value="DNA HELICASE RECQ FAMILY MEMBER"/>
    <property type="match status" value="1"/>
</dbReference>
<dbReference type="GO" id="GO:0005737">
    <property type="term" value="C:cytoplasm"/>
    <property type="evidence" value="ECO:0007669"/>
    <property type="project" value="TreeGrafter"/>
</dbReference>
<keyword evidence="10" id="KW-1185">Reference proteome</keyword>
<evidence type="ECO:0000256" key="5">
    <source>
        <dbReference type="ARBA" id="ARBA00034808"/>
    </source>
</evidence>
<gene>
    <name evidence="9" type="ORF">DFH07DRAFT_970210</name>
</gene>
<dbReference type="InterPro" id="IPR027417">
    <property type="entry name" value="P-loop_NTPase"/>
</dbReference>
<name>A0AAD7MQB5_9AGAR</name>
<evidence type="ECO:0000313" key="10">
    <source>
        <dbReference type="Proteomes" id="UP001215280"/>
    </source>
</evidence>
<dbReference type="InterPro" id="IPR011545">
    <property type="entry name" value="DEAD/DEAH_box_helicase_dom"/>
</dbReference>
<sequence length="463" mass="50730">MLTPCLSPARRTPSPPTGTRHCIKRRKVLPSSASTRTEAQLAIIHEELKLRPELIKKTYTKWPNGATAYQLECMGVQVLGRDTILHAATGAGKTGIAAGPHLLPSSKGKATLMVSPLLSLHEEQVETFKNEFGLKAIATNSAHGGCTKEIIQSVVAGEHQIVLISLEMLLMRRFIDGVLYKPEFGTRCLSIFIDKAHCVSHWRDSFRKKYGSIGIIHVFLPCAVPIIGVSATLKPQVHDDILMRLCIDPKNYLYVNIGNDRPTVAHVVCAMEHPMNSYCDLDFVVDKDMQVPCDIPLAFLYCDDTKEGAEIIDHLNDRVHPDYRARRLIRPYNASMSREYHDAVMQLFLAGIMRVLVCTDAAGMGCDIPDIELVVQWKTPPNMSSWIQRLGCAARGLGRKGLAVMLVERTAVGVRLGAAEVPPVVTAEEGKDGVDVGGAKIMGYCTVTLGTSSNIRGPDIASI</sequence>
<dbReference type="GO" id="GO:0000724">
    <property type="term" value="P:double-strand break repair via homologous recombination"/>
    <property type="evidence" value="ECO:0007669"/>
    <property type="project" value="TreeGrafter"/>
</dbReference>
<dbReference type="PROSITE" id="PS51194">
    <property type="entry name" value="HELICASE_CTER"/>
    <property type="match status" value="1"/>
</dbReference>
<dbReference type="Proteomes" id="UP001215280">
    <property type="component" value="Unassembled WGS sequence"/>
</dbReference>
<evidence type="ECO:0000259" key="8">
    <source>
        <dbReference type="PROSITE" id="PS51194"/>
    </source>
</evidence>
<dbReference type="GO" id="GO:0043138">
    <property type="term" value="F:3'-5' DNA helicase activity"/>
    <property type="evidence" value="ECO:0007669"/>
    <property type="project" value="UniProtKB-EC"/>
</dbReference>
<feature type="region of interest" description="Disordered" evidence="6">
    <location>
        <begin position="1"/>
        <end position="21"/>
    </location>
</feature>
<evidence type="ECO:0000256" key="4">
    <source>
        <dbReference type="ARBA" id="ARBA00034617"/>
    </source>
</evidence>
<evidence type="ECO:0000259" key="7">
    <source>
        <dbReference type="PROSITE" id="PS51192"/>
    </source>
</evidence>
<accession>A0AAD7MQB5</accession>
<dbReference type="SUPFAM" id="SSF52540">
    <property type="entry name" value="P-loop containing nucleoside triphosphate hydrolases"/>
    <property type="match status" value="1"/>
</dbReference>